<feature type="compositionally biased region" description="Basic and acidic residues" evidence="1">
    <location>
        <begin position="418"/>
        <end position="429"/>
    </location>
</feature>
<dbReference type="Proteomes" id="UP000030669">
    <property type="component" value="Unassembled WGS sequence"/>
</dbReference>
<feature type="region of interest" description="Disordered" evidence="1">
    <location>
        <begin position="801"/>
        <end position="838"/>
    </location>
</feature>
<dbReference type="HOGENOM" id="CLU_339198_0_0_1"/>
<dbReference type="EMBL" id="KB469324">
    <property type="protein sequence ID" value="EPQ50218.1"/>
    <property type="molecule type" value="Genomic_DNA"/>
</dbReference>
<sequence length="838" mass="88584">MAMEADPTGATLTQARDALRQYLTAKLPTAMMRHAAKHIGHLVESGASDPSHGEPVDPVEAALLEAAEAAGSGGDAQKSARDGAKGGGRGRSSGTLAESSRGRPVIRIPGGNARVPSPRGSDRSPSTPETSQGGHKPPAQFPRRSDGPTTPRVQFEIQVPRVPPPPKATAQSNIPAPDDGDVRKTRSRGGNKATTGTSGRPGAEGMDGHGGSASRTPSGGAARSSAKAKNKGKGKERAGGLRKGAQKEDAEPVDEELGCSVDEENEPDSIAHVYLRPKTTTQPAPARKESKGDDVWVTTQVSCDQCQRDGIDAYNNCSWKVHPPKGSRRCQSCANKGRKCRVRDQYPEPVLYGLLASTHEILSKTKPARGIAAGKRVRVLVDDVEISHTHVQANEGSASEREDVDTPMDEATPKAKRRISDGRPEGSVERKKRKHGESEGKGESVPSVDDGEDIVMQSVGDRPSTASVMAVDGGSGGVVSGSASKPSGAHQTPETGTTVNDAWTVARRSGIPTFASIQDVIHLRSYQESLRTNLSFVSEVVTSDHDRLASVQTTSEEAMYIASQARERASDLERRMDQFIRGTYMATRALEDPVRYLGAMLEEEVRRQPNDSEMARWREIASAARLTDERLKEALQMMEPAAQGLGLSMASRSSMRSSLEDDGGAQGHDDRDPHRPSTTPIGTPRIVSLNSPTIATRSDAVAPSPSSAGASLSMVHDAGQTPAASPPASHSTESRGSVPSPLANSPDAHDWGMNTSNLFESEDSNIEDWMASMGGPGNDGDAQAVEAELGIDSANLMDHISGTSISPIRDRSSGRHGSEGSRGTPVLDVPMTRHAGDG</sequence>
<evidence type="ECO:0000313" key="3">
    <source>
        <dbReference type="Proteomes" id="UP000030669"/>
    </source>
</evidence>
<dbReference type="KEGG" id="gtr:GLOTRDRAFT_97157"/>
<feature type="compositionally biased region" description="Polar residues" evidence="1">
    <location>
        <begin position="728"/>
        <end position="737"/>
    </location>
</feature>
<feature type="region of interest" description="Disordered" evidence="1">
    <location>
        <begin position="390"/>
        <end position="452"/>
    </location>
</feature>
<reference evidence="2 3" key="1">
    <citation type="journal article" date="2012" name="Science">
        <title>The Paleozoic origin of enzymatic lignin decomposition reconstructed from 31 fungal genomes.</title>
        <authorList>
            <person name="Floudas D."/>
            <person name="Binder M."/>
            <person name="Riley R."/>
            <person name="Barry K."/>
            <person name="Blanchette R.A."/>
            <person name="Henrissat B."/>
            <person name="Martinez A.T."/>
            <person name="Otillar R."/>
            <person name="Spatafora J.W."/>
            <person name="Yadav J.S."/>
            <person name="Aerts A."/>
            <person name="Benoit I."/>
            <person name="Boyd A."/>
            <person name="Carlson A."/>
            <person name="Copeland A."/>
            <person name="Coutinho P.M."/>
            <person name="de Vries R.P."/>
            <person name="Ferreira P."/>
            <person name="Findley K."/>
            <person name="Foster B."/>
            <person name="Gaskell J."/>
            <person name="Glotzer D."/>
            <person name="Gorecki P."/>
            <person name="Heitman J."/>
            <person name="Hesse C."/>
            <person name="Hori C."/>
            <person name="Igarashi K."/>
            <person name="Jurgens J.A."/>
            <person name="Kallen N."/>
            <person name="Kersten P."/>
            <person name="Kohler A."/>
            <person name="Kuees U."/>
            <person name="Kumar T.K.A."/>
            <person name="Kuo A."/>
            <person name="LaButti K."/>
            <person name="Larrondo L.F."/>
            <person name="Lindquist E."/>
            <person name="Ling A."/>
            <person name="Lombard V."/>
            <person name="Lucas S."/>
            <person name="Lundell T."/>
            <person name="Martin R."/>
            <person name="McLaughlin D.J."/>
            <person name="Morgenstern I."/>
            <person name="Morin E."/>
            <person name="Murat C."/>
            <person name="Nagy L.G."/>
            <person name="Nolan M."/>
            <person name="Ohm R.A."/>
            <person name="Patyshakuliyeva A."/>
            <person name="Rokas A."/>
            <person name="Ruiz-Duenas F.J."/>
            <person name="Sabat G."/>
            <person name="Salamov A."/>
            <person name="Samejima M."/>
            <person name="Schmutz J."/>
            <person name="Slot J.C."/>
            <person name="St John F."/>
            <person name="Stenlid J."/>
            <person name="Sun H."/>
            <person name="Sun S."/>
            <person name="Syed K."/>
            <person name="Tsang A."/>
            <person name="Wiebenga A."/>
            <person name="Young D."/>
            <person name="Pisabarro A."/>
            <person name="Eastwood D.C."/>
            <person name="Martin F."/>
            <person name="Cullen D."/>
            <person name="Grigoriev I.V."/>
            <person name="Hibbett D.S."/>
        </authorList>
    </citation>
    <scope>NUCLEOTIDE SEQUENCE [LARGE SCALE GENOMIC DNA]</scope>
    <source>
        <strain evidence="2 3">ATCC 11539</strain>
    </source>
</reference>
<protein>
    <submittedName>
        <fullName evidence="2">Uncharacterized protein</fullName>
    </submittedName>
</protein>
<feature type="compositionally biased region" description="Basic and acidic residues" evidence="1">
    <location>
        <begin position="808"/>
        <end position="819"/>
    </location>
</feature>
<organism evidence="2 3">
    <name type="scientific">Gloeophyllum trabeum (strain ATCC 11539 / FP-39264 / Madison 617)</name>
    <name type="common">Brown rot fungus</name>
    <dbReference type="NCBI Taxonomy" id="670483"/>
    <lineage>
        <taxon>Eukaryota</taxon>
        <taxon>Fungi</taxon>
        <taxon>Dikarya</taxon>
        <taxon>Basidiomycota</taxon>
        <taxon>Agaricomycotina</taxon>
        <taxon>Agaricomycetes</taxon>
        <taxon>Gloeophyllales</taxon>
        <taxon>Gloeophyllaceae</taxon>
        <taxon>Gloeophyllum</taxon>
    </lineage>
</organism>
<gene>
    <name evidence="2" type="ORF">GLOTRDRAFT_97157</name>
</gene>
<evidence type="ECO:0000313" key="2">
    <source>
        <dbReference type="EMBL" id="EPQ50218.1"/>
    </source>
</evidence>
<feature type="compositionally biased region" description="Low complexity" evidence="1">
    <location>
        <begin position="648"/>
        <end position="657"/>
    </location>
</feature>
<feature type="compositionally biased region" description="Polar residues" evidence="1">
    <location>
        <begin position="123"/>
        <end position="133"/>
    </location>
</feature>
<dbReference type="GeneID" id="19309958"/>
<feature type="compositionally biased region" description="Low complexity" evidence="1">
    <location>
        <begin position="698"/>
        <end position="713"/>
    </location>
</feature>
<name>S7PS49_GLOTA</name>
<dbReference type="AlphaFoldDB" id="S7PS49"/>
<feature type="region of interest" description="Disordered" evidence="1">
    <location>
        <begin position="477"/>
        <end position="496"/>
    </location>
</feature>
<evidence type="ECO:0000256" key="1">
    <source>
        <dbReference type="SAM" id="MobiDB-lite"/>
    </source>
</evidence>
<feature type="compositionally biased region" description="Acidic residues" evidence="1">
    <location>
        <begin position="251"/>
        <end position="267"/>
    </location>
</feature>
<feature type="compositionally biased region" description="Basic and acidic residues" evidence="1">
    <location>
        <begin position="233"/>
        <end position="250"/>
    </location>
</feature>
<keyword evidence="3" id="KW-1185">Reference proteome</keyword>
<feature type="compositionally biased region" description="Low complexity" evidence="1">
    <location>
        <begin position="480"/>
        <end position="489"/>
    </location>
</feature>
<accession>S7PS49</accession>
<proteinExistence type="predicted"/>
<dbReference type="RefSeq" id="XP_007871325.1">
    <property type="nucleotide sequence ID" value="XM_007873134.1"/>
</dbReference>
<feature type="region of interest" description="Disordered" evidence="1">
    <location>
        <begin position="44"/>
        <end position="293"/>
    </location>
</feature>
<feature type="compositionally biased region" description="Low complexity" evidence="1">
    <location>
        <begin position="60"/>
        <end position="70"/>
    </location>
</feature>
<feature type="region of interest" description="Disordered" evidence="1">
    <location>
        <begin position="648"/>
        <end position="758"/>
    </location>
</feature>